<keyword evidence="2" id="KW-0408">Iron</keyword>
<keyword evidence="6" id="KW-1185">Reference proteome</keyword>
<proteinExistence type="predicted"/>
<evidence type="ECO:0000256" key="3">
    <source>
        <dbReference type="SAM" id="Coils"/>
    </source>
</evidence>
<gene>
    <name evidence="5" type="ORF">CSSPTR1EN2_LOCUS18732</name>
</gene>
<evidence type="ECO:0000259" key="4">
    <source>
        <dbReference type="PROSITE" id="PS51471"/>
    </source>
</evidence>
<dbReference type="InterPro" id="IPR050231">
    <property type="entry name" value="Iron_ascorbate_oxido_reductase"/>
</dbReference>
<dbReference type="Gene3D" id="2.60.120.330">
    <property type="entry name" value="B-lactam Antibiotic, Isopenicillin N Synthase, Chain"/>
    <property type="match status" value="2"/>
</dbReference>
<keyword evidence="1" id="KW-0479">Metal-binding</keyword>
<dbReference type="EMBL" id="OZ019897">
    <property type="protein sequence ID" value="CAK9227424.1"/>
    <property type="molecule type" value="Genomic_DNA"/>
</dbReference>
<dbReference type="InterPro" id="IPR005123">
    <property type="entry name" value="Oxoglu/Fe-dep_dioxygenase_dom"/>
</dbReference>
<feature type="domain" description="Fe2OG dioxygenase" evidence="4">
    <location>
        <begin position="240"/>
        <end position="339"/>
    </location>
</feature>
<dbReference type="PANTHER" id="PTHR47990">
    <property type="entry name" value="2-OXOGLUTARATE (2OG) AND FE(II)-DEPENDENT OXYGENASE SUPERFAMILY PROTEIN-RELATED"/>
    <property type="match status" value="1"/>
</dbReference>
<evidence type="ECO:0000256" key="1">
    <source>
        <dbReference type="ARBA" id="ARBA00022723"/>
    </source>
</evidence>
<name>A0ABP0USB7_9BRYO</name>
<sequence length="765" mass="86127">MAAHQTILSSPTHVSSAPAAMAATLNFDANSTLRNAGLRSPVPHSESKQLPAMFIEADKNQRSSEDSWEASEHAELEVPVLDLEVLNSGPDKLGQRQELVKAMAKACQKWGFFQVLNHGVDQALIDRCEVEAHRMFALPLEVKERVHRPPGTSFGYGANTWVNQKVLHWAESFHMQLHPTSNIHEMAAKLFAEGDPNQFSSAVEAYMTAVEGLAHRLLELLTEGLGLEPRHFSQYLEKERMISMRFNFYPPCPEPSLAIGLRAHTDPHLLTILHQDSVAGLQVQIHDKWVTVKPRPDCFVVNIGDLFQVLSNTMYKSVLHRAFVNSSSQRLSLACFLNPPLNATVATPPELITPEWPQIYRPFTWLEYLKNAYLYHPITGADRHERFFLTMGIQQLPSARRPPSDLAAMLASSGSLTNAVLISAFLRGSKLPDMFVEVEDDRADVCTESLELLDIPVIDLSKLSTGEEADRQTVVHAMAEACEKWGFLQVSNHGVDLRLIERCEAQAHRLFELPLEAKERAHRAPGEKFGYGANTWVDQTVRHWAESFSLQLHPYSNIAEYASTLFESDYEDFSETLEEYMGAVEKLARQLTELLAEGLGLLPTRLNHYFEDATMTSMRLNLYPPCPQPELAIGLRAHTDPHLLTILHQDNVVGLQVQINEQWITVKPRPECFVVNVGDLLQILSNKRYKSVLHRAIVNGTSKRLSMACFLNPPLSATIVAPDELITPQRPRIYRAFTFQDFLSNAYTHHPKGAERPEQYHLAQA</sequence>
<protein>
    <recommendedName>
        <fullName evidence="4">Fe2OG dioxygenase domain-containing protein</fullName>
    </recommendedName>
</protein>
<accession>A0ABP0USB7</accession>
<reference evidence="5" key="1">
    <citation type="submission" date="2024-02" db="EMBL/GenBank/DDBJ databases">
        <authorList>
            <consortium name="ELIXIR-Norway"/>
            <consortium name="Elixir Norway"/>
        </authorList>
    </citation>
    <scope>NUCLEOTIDE SEQUENCE</scope>
</reference>
<dbReference type="Pfam" id="PF03171">
    <property type="entry name" value="2OG-FeII_Oxy"/>
    <property type="match status" value="2"/>
</dbReference>
<feature type="domain" description="Fe2OG dioxygenase" evidence="4">
    <location>
        <begin position="614"/>
        <end position="713"/>
    </location>
</feature>
<evidence type="ECO:0000313" key="5">
    <source>
        <dbReference type="EMBL" id="CAK9227424.1"/>
    </source>
</evidence>
<feature type="coiled-coil region" evidence="3">
    <location>
        <begin position="570"/>
        <end position="597"/>
    </location>
</feature>
<keyword evidence="3" id="KW-0175">Coiled coil</keyword>
<evidence type="ECO:0000313" key="6">
    <source>
        <dbReference type="Proteomes" id="UP001497512"/>
    </source>
</evidence>
<organism evidence="5 6">
    <name type="scientific">Sphagnum troendelagicum</name>
    <dbReference type="NCBI Taxonomy" id="128251"/>
    <lineage>
        <taxon>Eukaryota</taxon>
        <taxon>Viridiplantae</taxon>
        <taxon>Streptophyta</taxon>
        <taxon>Embryophyta</taxon>
        <taxon>Bryophyta</taxon>
        <taxon>Sphagnophytina</taxon>
        <taxon>Sphagnopsida</taxon>
        <taxon>Sphagnales</taxon>
        <taxon>Sphagnaceae</taxon>
        <taxon>Sphagnum</taxon>
    </lineage>
</organism>
<dbReference type="SUPFAM" id="SSF51197">
    <property type="entry name" value="Clavaminate synthase-like"/>
    <property type="match status" value="2"/>
</dbReference>
<dbReference type="PROSITE" id="PS51471">
    <property type="entry name" value="FE2OG_OXY"/>
    <property type="match status" value="2"/>
</dbReference>
<evidence type="ECO:0000256" key="2">
    <source>
        <dbReference type="ARBA" id="ARBA00023004"/>
    </source>
</evidence>
<dbReference type="InterPro" id="IPR044861">
    <property type="entry name" value="IPNS-like_FE2OG_OXY"/>
</dbReference>
<dbReference type="Pfam" id="PF14226">
    <property type="entry name" value="DIOX_N"/>
    <property type="match status" value="2"/>
</dbReference>
<dbReference type="InterPro" id="IPR027443">
    <property type="entry name" value="IPNS-like_sf"/>
</dbReference>
<dbReference type="Proteomes" id="UP001497512">
    <property type="component" value="Chromosome 5"/>
</dbReference>
<dbReference type="InterPro" id="IPR026992">
    <property type="entry name" value="DIOX_N"/>
</dbReference>